<sequence length="20" mass="2258">MAHDALQDNGIDISPYIKEQ</sequence>
<feature type="region of interest" description="Disordered" evidence="1">
    <location>
        <begin position="1"/>
        <end position="20"/>
    </location>
</feature>
<organism evidence="2 3">
    <name type="scientific">Corchorus capsularis</name>
    <name type="common">Jute</name>
    <dbReference type="NCBI Taxonomy" id="210143"/>
    <lineage>
        <taxon>Eukaryota</taxon>
        <taxon>Viridiplantae</taxon>
        <taxon>Streptophyta</taxon>
        <taxon>Embryophyta</taxon>
        <taxon>Tracheophyta</taxon>
        <taxon>Spermatophyta</taxon>
        <taxon>Magnoliopsida</taxon>
        <taxon>eudicotyledons</taxon>
        <taxon>Gunneridae</taxon>
        <taxon>Pentapetalae</taxon>
        <taxon>rosids</taxon>
        <taxon>malvids</taxon>
        <taxon>Malvales</taxon>
        <taxon>Malvaceae</taxon>
        <taxon>Grewioideae</taxon>
        <taxon>Apeibeae</taxon>
        <taxon>Corchorus</taxon>
    </lineage>
</organism>
<comment type="caution">
    <text evidence="2">The sequence shown here is derived from an EMBL/GenBank/DDBJ whole genome shotgun (WGS) entry which is preliminary data.</text>
</comment>
<accession>A0A1R3GB73</accession>
<dbReference type="Gramene" id="OMO55307">
    <property type="protein sequence ID" value="OMO55307"/>
    <property type="gene ID" value="CCACVL1_27316"/>
</dbReference>
<protein>
    <submittedName>
        <fullName evidence="2">Uncharacterized protein</fullName>
    </submittedName>
</protein>
<gene>
    <name evidence="2" type="ORF">CCACVL1_27316</name>
</gene>
<name>A0A1R3GB73_COCAP</name>
<evidence type="ECO:0000256" key="1">
    <source>
        <dbReference type="SAM" id="MobiDB-lite"/>
    </source>
</evidence>
<keyword evidence="3" id="KW-1185">Reference proteome</keyword>
<feature type="non-terminal residue" evidence="2">
    <location>
        <position position="20"/>
    </location>
</feature>
<dbReference type="AlphaFoldDB" id="A0A1R3GB73"/>
<evidence type="ECO:0000313" key="2">
    <source>
        <dbReference type="EMBL" id="OMO55307.1"/>
    </source>
</evidence>
<evidence type="ECO:0000313" key="3">
    <source>
        <dbReference type="Proteomes" id="UP000188268"/>
    </source>
</evidence>
<reference evidence="2 3" key="1">
    <citation type="submission" date="2013-09" db="EMBL/GenBank/DDBJ databases">
        <title>Corchorus capsularis genome sequencing.</title>
        <authorList>
            <person name="Alam M."/>
            <person name="Haque M.S."/>
            <person name="Islam M.S."/>
            <person name="Emdad E.M."/>
            <person name="Islam M.M."/>
            <person name="Ahmed B."/>
            <person name="Halim A."/>
            <person name="Hossen Q.M.M."/>
            <person name="Hossain M.Z."/>
            <person name="Ahmed R."/>
            <person name="Khan M.M."/>
            <person name="Islam R."/>
            <person name="Rashid M.M."/>
            <person name="Khan S.A."/>
            <person name="Rahman M.S."/>
            <person name="Alam M."/>
        </authorList>
    </citation>
    <scope>NUCLEOTIDE SEQUENCE [LARGE SCALE GENOMIC DNA]</scope>
    <source>
        <strain evidence="3">cv. CVL-1</strain>
        <tissue evidence="2">Whole seedling</tissue>
    </source>
</reference>
<proteinExistence type="predicted"/>
<dbReference type="Proteomes" id="UP000188268">
    <property type="component" value="Unassembled WGS sequence"/>
</dbReference>
<dbReference type="EMBL" id="AWWV01014707">
    <property type="protein sequence ID" value="OMO55307.1"/>
    <property type="molecule type" value="Genomic_DNA"/>
</dbReference>